<proteinExistence type="predicted"/>
<dbReference type="AlphaFoldDB" id="A0AAV7R1Z4"/>
<feature type="compositionally biased region" description="Basic residues" evidence="1">
    <location>
        <begin position="71"/>
        <end position="90"/>
    </location>
</feature>
<name>A0AAV7R1Z4_PLEWA</name>
<feature type="region of interest" description="Disordered" evidence="1">
    <location>
        <begin position="67"/>
        <end position="133"/>
    </location>
</feature>
<feature type="compositionally biased region" description="Basic and acidic residues" evidence="1">
    <location>
        <begin position="118"/>
        <end position="127"/>
    </location>
</feature>
<evidence type="ECO:0000256" key="1">
    <source>
        <dbReference type="SAM" id="MobiDB-lite"/>
    </source>
</evidence>
<evidence type="ECO:0000313" key="3">
    <source>
        <dbReference type="Proteomes" id="UP001066276"/>
    </source>
</evidence>
<dbReference type="Proteomes" id="UP001066276">
    <property type="component" value="Chromosome 6"/>
</dbReference>
<accession>A0AAV7R1Z4</accession>
<comment type="caution">
    <text evidence="2">The sequence shown here is derived from an EMBL/GenBank/DDBJ whole genome shotgun (WGS) entry which is preliminary data.</text>
</comment>
<dbReference type="EMBL" id="JANPWB010000010">
    <property type="protein sequence ID" value="KAJ1144635.1"/>
    <property type="molecule type" value="Genomic_DNA"/>
</dbReference>
<gene>
    <name evidence="2" type="ORF">NDU88_010932</name>
</gene>
<organism evidence="2 3">
    <name type="scientific">Pleurodeles waltl</name>
    <name type="common">Iberian ribbed newt</name>
    <dbReference type="NCBI Taxonomy" id="8319"/>
    <lineage>
        <taxon>Eukaryota</taxon>
        <taxon>Metazoa</taxon>
        <taxon>Chordata</taxon>
        <taxon>Craniata</taxon>
        <taxon>Vertebrata</taxon>
        <taxon>Euteleostomi</taxon>
        <taxon>Amphibia</taxon>
        <taxon>Batrachia</taxon>
        <taxon>Caudata</taxon>
        <taxon>Salamandroidea</taxon>
        <taxon>Salamandridae</taxon>
        <taxon>Pleurodelinae</taxon>
        <taxon>Pleurodeles</taxon>
    </lineage>
</organism>
<protein>
    <submittedName>
        <fullName evidence="2">Uncharacterized protein</fullName>
    </submittedName>
</protein>
<keyword evidence="3" id="KW-1185">Reference proteome</keyword>
<reference evidence="2" key="1">
    <citation type="journal article" date="2022" name="bioRxiv">
        <title>Sequencing and chromosome-scale assembly of the giantPleurodeles waltlgenome.</title>
        <authorList>
            <person name="Brown T."/>
            <person name="Elewa A."/>
            <person name="Iarovenko S."/>
            <person name="Subramanian E."/>
            <person name="Araus A.J."/>
            <person name="Petzold A."/>
            <person name="Susuki M."/>
            <person name="Suzuki K.-i.T."/>
            <person name="Hayashi T."/>
            <person name="Toyoda A."/>
            <person name="Oliveira C."/>
            <person name="Osipova E."/>
            <person name="Leigh N.D."/>
            <person name="Simon A."/>
            <person name="Yun M.H."/>
        </authorList>
    </citation>
    <scope>NUCLEOTIDE SEQUENCE</scope>
    <source>
        <strain evidence="2">20211129_DDA</strain>
        <tissue evidence="2">Liver</tissue>
    </source>
</reference>
<evidence type="ECO:0000313" key="2">
    <source>
        <dbReference type="EMBL" id="KAJ1144635.1"/>
    </source>
</evidence>
<sequence>MGNSMYPLCFPSVPNVNFSIVKSAQGRVAQRNPTECGRGALRPTSKVCSPDFPDCALRPTEPCHVLDGARQPHKQRKAPAPHRALPRPVRHAATTQTKESPGAHRALPRPVRHTATTQDKESRDTRQGKPCRGAAIKRKEAAYLQSLLRSSAFVEAGNAEWGLCGLAHACAL</sequence>